<reference evidence="8" key="1">
    <citation type="submission" date="2017-02" db="EMBL/GenBank/DDBJ databases">
        <authorList>
            <person name="Varghese N."/>
            <person name="Submissions S."/>
        </authorList>
    </citation>
    <scope>NUCLEOTIDE SEQUENCE [LARGE SCALE GENOMIC DNA]</scope>
    <source>
        <strain evidence="8">ATCC 25662</strain>
    </source>
</reference>
<dbReference type="InterPro" id="IPR033132">
    <property type="entry name" value="GH_1_N_CS"/>
</dbReference>
<evidence type="ECO:0000256" key="5">
    <source>
        <dbReference type="RuleBase" id="RU003690"/>
    </source>
</evidence>
<evidence type="ECO:0000313" key="7">
    <source>
        <dbReference type="EMBL" id="SJZ96365.1"/>
    </source>
</evidence>
<dbReference type="GO" id="GO:0008422">
    <property type="term" value="F:beta-glucosidase activity"/>
    <property type="evidence" value="ECO:0007669"/>
    <property type="project" value="TreeGrafter"/>
</dbReference>
<dbReference type="Pfam" id="PF00232">
    <property type="entry name" value="Glyco_hydro_1"/>
    <property type="match status" value="1"/>
</dbReference>
<dbReference type="SUPFAM" id="SSF51445">
    <property type="entry name" value="(Trans)glycosidases"/>
    <property type="match status" value="1"/>
</dbReference>
<evidence type="ECO:0000256" key="6">
    <source>
        <dbReference type="RuleBase" id="RU004468"/>
    </source>
</evidence>
<evidence type="ECO:0000256" key="4">
    <source>
        <dbReference type="PROSITE-ProRule" id="PRU10055"/>
    </source>
</evidence>
<dbReference type="Proteomes" id="UP000243297">
    <property type="component" value="Unassembled WGS sequence"/>
</dbReference>
<keyword evidence="8" id="KW-1185">Reference proteome</keyword>
<dbReference type="RefSeq" id="WP_078712637.1">
    <property type="nucleotide sequence ID" value="NZ_FUWY01000007.1"/>
</dbReference>
<dbReference type="PANTHER" id="PTHR10353:SF122">
    <property type="entry name" value="6-PHOSPHO-BETA-GLUCOSIDASE ASCB-RELATED"/>
    <property type="match status" value="1"/>
</dbReference>
<dbReference type="STRING" id="118967.SAMN02745191_2248"/>
<evidence type="ECO:0000256" key="1">
    <source>
        <dbReference type="ARBA" id="ARBA00010838"/>
    </source>
</evidence>
<dbReference type="AlphaFoldDB" id="A0A1T4PXX6"/>
<comment type="similarity">
    <text evidence="1 5">Belongs to the glycosyl hydrolase 1 family.</text>
</comment>
<dbReference type="FunFam" id="3.20.20.80:FF:000004">
    <property type="entry name" value="Beta-glucosidase 6-phospho-beta-glucosidase"/>
    <property type="match status" value="1"/>
</dbReference>
<feature type="active site" description="Nucleophile" evidence="4">
    <location>
        <position position="391"/>
    </location>
</feature>
<dbReference type="PANTHER" id="PTHR10353">
    <property type="entry name" value="GLYCOSYL HYDROLASE"/>
    <property type="match status" value="1"/>
</dbReference>
<protein>
    <submittedName>
        <fullName evidence="7">6-phospho-beta-glucosidase</fullName>
    </submittedName>
</protein>
<dbReference type="Gene3D" id="3.20.20.80">
    <property type="entry name" value="Glycosidases"/>
    <property type="match status" value="1"/>
</dbReference>
<dbReference type="PRINTS" id="PR00131">
    <property type="entry name" value="GLHYDRLASE1"/>
</dbReference>
<keyword evidence="2 6" id="KW-0378">Hydrolase</keyword>
<sequence>MTTGFPKNFMWGGAVAANQCEGAYLEGGKGINATDVLVGIIAEGTHPSIKWNEETKRYEPCYNPDKVYLSHDAVDFYHRYKEDLELMAGMGFNAFRTSISWARIFPNGDEVEPNEEGLKFYDDLFSEMRRLGMEPVITLSHYETPLHLLTEYGGWANEKMIDFWLRYVETVFTRYKDLVKCWLTFNEINNLFRIPFAAGAMLDINPSDVNEPISGLTIKQKYQGAHYVFVANAKTVELCHKIIPDAQIGCMLSLSHIVSYPYSCNPEDVFGAMQFQRNHYLWSDVMCRGEYPAYIHRIWEENNCKPIIKEGDLEVIKNNPCQFIAFSYYMSAVFKDGVGMAAGTGGAKGAKNPYLTMYSPEPWTWPVDPKGLRYLCNVLTDRYRLPLFIVENGIGLDDQANENGEYIDTFRMEYIKMHLSEIKEAIHDGCDIMGYLYWGPFDIVSAGTGEMKKRYGFVHIDRNNDGTGTLKRTKKKSYEYYKKVIASNGEDLEVLK</sequence>
<keyword evidence="3 6" id="KW-0326">Glycosidase</keyword>
<evidence type="ECO:0000256" key="2">
    <source>
        <dbReference type="ARBA" id="ARBA00022801"/>
    </source>
</evidence>
<dbReference type="EMBL" id="FUWY01000007">
    <property type="protein sequence ID" value="SJZ96365.1"/>
    <property type="molecule type" value="Genomic_DNA"/>
</dbReference>
<dbReference type="GO" id="GO:0005829">
    <property type="term" value="C:cytosol"/>
    <property type="evidence" value="ECO:0007669"/>
    <property type="project" value="TreeGrafter"/>
</dbReference>
<dbReference type="InterPro" id="IPR001360">
    <property type="entry name" value="Glyco_hydro_1"/>
</dbReference>
<dbReference type="InterPro" id="IPR018120">
    <property type="entry name" value="Glyco_hydro_1_AS"/>
</dbReference>
<evidence type="ECO:0000256" key="3">
    <source>
        <dbReference type="ARBA" id="ARBA00023295"/>
    </source>
</evidence>
<gene>
    <name evidence="7" type="ORF">SAMN02745191_2248</name>
</gene>
<accession>A0A1T4PXX6</accession>
<dbReference type="GO" id="GO:0016052">
    <property type="term" value="P:carbohydrate catabolic process"/>
    <property type="evidence" value="ECO:0007669"/>
    <property type="project" value="TreeGrafter"/>
</dbReference>
<dbReference type="PROSITE" id="PS00572">
    <property type="entry name" value="GLYCOSYL_HYDROL_F1_1"/>
    <property type="match status" value="1"/>
</dbReference>
<dbReference type="PROSITE" id="PS00653">
    <property type="entry name" value="GLYCOSYL_HYDROL_F1_2"/>
    <property type="match status" value="1"/>
</dbReference>
<dbReference type="InterPro" id="IPR017853">
    <property type="entry name" value="GH"/>
</dbReference>
<evidence type="ECO:0000313" key="8">
    <source>
        <dbReference type="Proteomes" id="UP000243297"/>
    </source>
</evidence>
<proteinExistence type="inferred from homology"/>
<organism evidence="7 8">
    <name type="scientific">Anaerorhabdus furcosa</name>
    <dbReference type="NCBI Taxonomy" id="118967"/>
    <lineage>
        <taxon>Bacteria</taxon>
        <taxon>Bacillati</taxon>
        <taxon>Bacillota</taxon>
        <taxon>Erysipelotrichia</taxon>
        <taxon>Erysipelotrichales</taxon>
        <taxon>Erysipelotrichaceae</taxon>
        <taxon>Anaerorhabdus</taxon>
    </lineage>
</organism>
<dbReference type="OrthoDB" id="9801077at2"/>
<name>A0A1T4PXX6_9FIRM</name>